<proteinExistence type="predicted"/>
<dbReference type="SMART" id="SM00451">
    <property type="entry name" value="ZnF_U1"/>
    <property type="match status" value="1"/>
</dbReference>
<evidence type="ECO:0000256" key="4">
    <source>
        <dbReference type="PROSITE-ProRule" id="PRU00042"/>
    </source>
</evidence>
<feature type="compositionally biased region" description="Basic and acidic residues" evidence="5">
    <location>
        <begin position="456"/>
        <end position="468"/>
    </location>
</feature>
<evidence type="ECO:0000256" key="1">
    <source>
        <dbReference type="ARBA" id="ARBA00022723"/>
    </source>
</evidence>
<evidence type="ECO:0000259" key="7">
    <source>
        <dbReference type="PROSITE" id="PS50157"/>
    </source>
</evidence>
<dbReference type="CDD" id="cd06257">
    <property type="entry name" value="DnaJ"/>
    <property type="match status" value="1"/>
</dbReference>
<dbReference type="PROSITE" id="PS00028">
    <property type="entry name" value="ZINC_FINGER_C2H2_1"/>
    <property type="match status" value="1"/>
</dbReference>
<evidence type="ECO:0000256" key="5">
    <source>
        <dbReference type="SAM" id="MobiDB-lite"/>
    </source>
</evidence>
<name>A0AAV8UHH2_9RHOD</name>
<feature type="domain" description="J" evidence="6">
    <location>
        <begin position="7"/>
        <end position="72"/>
    </location>
</feature>
<dbReference type="GO" id="GO:0003676">
    <property type="term" value="F:nucleic acid binding"/>
    <property type="evidence" value="ECO:0007669"/>
    <property type="project" value="InterPro"/>
</dbReference>
<dbReference type="PROSITE" id="PS00636">
    <property type="entry name" value="DNAJ_1"/>
    <property type="match status" value="1"/>
</dbReference>
<reference evidence="8 9" key="1">
    <citation type="journal article" date="2023" name="Nat. Commun.">
        <title>Origin of minicircular mitochondrial genomes in red algae.</title>
        <authorList>
            <person name="Lee Y."/>
            <person name="Cho C.H."/>
            <person name="Lee Y.M."/>
            <person name="Park S.I."/>
            <person name="Yang J.H."/>
            <person name="West J.A."/>
            <person name="Bhattacharya D."/>
            <person name="Yoon H.S."/>
        </authorList>
    </citation>
    <scope>NUCLEOTIDE SEQUENCE [LARGE SCALE GENOMIC DNA]</scope>
    <source>
        <strain evidence="8 9">CCMP1338</strain>
        <tissue evidence="8">Whole cell</tissue>
    </source>
</reference>
<feature type="region of interest" description="Disordered" evidence="5">
    <location>
        <begin position="336"/>
        <end position="501"/>
    </location>
</feature>
<feature type="compositionally biased region" description="Basic and acidic residues" evidence="5">
    <location>
        <begin position="486"/>
        <end position="497"/>
    </location>
</feature>
<dbReference type="SUPFAM" id="SSF57667">
    <property type="entry name" value="beta-beta-alpha zinc fingers"/>
    <property type="match status" value="1"/>
</dbReference>
<dbReference type="AlphaFoldDB" id="A0AAV8UHH2"/>
<dbReference type="InterPro" id="IPR054076">
    <property type="entry name" value="ZUO1-like_ZHD"/>
</dbReference>
<feature type="compositionally biased region" description="Basic residues" evidence="5">
    <location>
        <begin position="426"/>
        <end position="440"/>
    </location>
</feature>
<dbReference type="InterPro" id="IPR036869">
    <property type="entry name" value="J_dom_sf"/>
</dbReference>
<dbReference type="InterPro" id="IPR051964">
    <property type="entry name" value="Chaperone_stress_response"/>
</dbReference>
<dbReference type="Pfam" id="PF00226">
    <property type="entry name" value="DnaJ"/>
    <property type="match status" value="1"/>
</dbReference>
<dbReference type="Pfam" id="PF12171">
    <property type="entry name" value="zf-C2H2_jaz"/>
    <property type="match status" value="1"/>
</dbReference>
<dbReference type="GO" id="GO:0008270">
    <property type="term" value="F:zinc ion binding"/>
    <property type="evidence" value="ECO:0007669"/>
    <property type="project" value="UniProtKB-KW"/>
</dbReference>
<organism evidence="8 9">
    <name type="scientific">Rhodosorus marinus</name>
    <dbReference type="NCBI Taxonomy" id="101924"/>
    <lineage>
        <taxon>Eukaryota</taxon>
        <taxon>Rhodophyta</taxon>
        <taxon>Stylonematophyceae</taxon>
        <taxon>Stylonematales</taxon>
        <taxon>Stylonemataceae</taxon>
        <taxon>Rhodosorus</taxon>
    </lineage>
</organism>
<dbReference type="GO" id="GO:0005737">
    <property type="term" value="C:cytoplasm"/>
    <property type="evidence" value="ECO:0007669"/>
    <property type="project" value="TreeGrafter"/>
</dbReference>
<dbReference type="InterPro" id="IPR013087">
    <property type="entry name" value="Znf_C2H2_type"/>
</dbReference>
<dbReference type="PROSITE" id="PS50076">
    <property type="entry name" value="DNAJ_2"/>
    <property type="match status" value="1"/>
</dbReference>
<sequence length="521" mass="59922">MVEKERCLYEVLGVSLQATDDELKKAYRKQALIFHPDKNKDNDDATKNFQLVQQAYEVLSDSHERAWYDAHRDQILRGEDVHEGSSEPYATQASNINILRFFSGSAYRGYGDDDNGYYTVFSQLFNDIHDEERERVQCLSPDGDIDVAPDFGTSDSPWEEVRQFYTFWENFSSQRSFGFAEKWNLAEAPNREIRRAMERENKKERTRAKKEFNQMLRDLVAYVKKRDRRVAKRREDVERVNEEKRAANEARAAAGKREKEQRRKEWEAVKDKELEYVDELIEQMELNQPDDDASKDSNEYYCSACKKRFRSQAQWVNHEKSKKHKERVQAMQEELLANDDEFQEVHMVQESVIAGPAGQSPEEPLGRDEEQSDLEPQDEEDDDDAQERGSGEAGGKSTQDGASDPAEGSFESEEEELQYMQISRATAKKKKKKAQAKQRRMQQVDNFAVLESSSEGEQRTPRPRKQEVSFDLGDPETQPSQAAVENGEKGAESESSSKKGILQPFTCQTCARVGNAGCAED</sequence>
<evidence type="ECO:0000313" key="8">
    <source>
        <dbReference type="EMBL" id="KAJ8901970.1"/>
    </source>
</evidence>
<feature type="region of interest" description="Disordered" evidence="5">
    <location>
        <begin position="233"/>
        <end position="264"/>
    </location>
</feature>
<dbReference type="Gene3D" id="1.10.287.110">
    <property type="entry name" value="DnaJ domain"/>
    <property type="match status" value="1"/>
</dbReference>
<evidence type="ECO:0008006" key="10">
    <source>
        <dbReference type="Google" id="ProtNLM"/>
    </source>
</evidence>
<keyword evidence="9" id="KW-1185">Reference proteome</keyword>
<dbReference type="PANTHER" id="PTHR44029">
    <property type="entry name" value="DNAJ HOMOLOG SUBFAMILY C MEMBER 21"/>
    <property type="match status" value="1"/>
</dbReference>
<protein>
    <recommendedName>
        <fullName evidence="10">J domain-containing protein</fullName>
    </recommendedName>
</protein>
<evidence type="ECO:0000259" key="6">
    <source>
        <dbReference type="PROSITE" id="PS50076"/>
    </source>
</evidence>
<dbReference type="InterPro" id="IPR036236">
    <property type="entry name" value="Znf_C2H2_sf"/>
</dbReference>
<dbReference type="Pfam" id="PF21884">
    <property type="entry name" value="ZUO1-like_ZHD"/>
    <property type="match status" value="1"/>
</dbReference>
<dbReference type="Proteomes" id="UP001157974">
    <property type="component" value="Unassembled WGS sequence"/>
</dbReference>
<dbReference type="InterPro" id="IPR001623">
    <property type="entry name" value="DnaJ_domain"/>
</dbReference>
<dbReference type="InterPro" id="IPR022755">
    <property type="entry name" value="Znf_C2H2_jaz"/>
</dbReference>
<keyword evidence="1" id="KW-0479">Metal-binding</keyword>
<feature type="domain" description="C2H2-type" evidence="7">
    <location>
        <begin position="300"/>
        <end position="329"/>
    </location>
</feature>
<dbReference type="Gene3D" id="3.30.160.60">
    <property type="entry name" value="Classic Zinc Finger"/>
    <property type="match status" value="1"/>
</dbReference>
<evidence type="ECO:0000256" key="3">
    <source>
        <dbReference type="ARBA" id="ARBA00022833"/>
    </source>
</evidence>
<dbReference type="InterPro" id="IPR018253">
    <property type="entry name" value="DnaJ_domain_CS"/>
</dbReference>
<dbReference type="PRINTS" id="PR00625">
    <property type="entry name" value="JDOMAIN"/>
</dbReference>
<dbReference type="InterPro" id="IPR003604">
    <property type="entry name" value="Matrin/U1-like-C_Znf_C2H2"/>
</dbReference>
<feature type="compositionally biased region" description="Basic and acidic residues" evidence="5">
    <location>
        <begin position="255"/>
        <end position="264"/>
    </location>
</feature>
<dbReference type="PROSITE" id="PS50157">
    <property type="entry name" value="ZINC_FINGER_C2H2_2"/>
    <property type="match status" value="1"/>
</dbReference>
<comment type="caution">
    <text evidence="8">The sequence shown here is derived from an EMBL/GenBank/DDBJ whole genome shotgun (WGS) entry which is preliminary data.</text>
</comment>
<keyword evidence="3" id="KW-0862">Zinc</keyword>
<feature type="compositionally biased region" description="Basic and acidic residues" evidence="5">
    <location>
        <begin position="233"/>
        <end position="248"/>
    </location>
</feature>
<gene>
    <name evidence="8" type="ORF">NDN08_004172</name>
</gene>
<keyword evidence="2 4" id="KW-0863">Zinc-finger</keyword>
<dbReference type="SUPFAM" id="SSF46565">
    <property type="entry name" value="Chaperone J-domain"/>
    <property type="match status" value="1"/>
</dbReference>
<evidence type="ECO:0000313" key="9">
    <source>
        <dbReference type="Proteomes" id="UP001157974"/>
    </source>
</evidence>
<evidence type="ECO:0000256" key="2">
    <source>
        <dbReference type="ARBA" id="ARBA00022771"/>
    </source>
</evidence>
<dbReference type="SMART" id="SM00271">
    <property type="entry name" value="DnaJ"/>
    <property type="match status" value="1"/>
</dbReference>
<dbReference type="EMBL" id="JAMWBK010000010">
    <property type="protein sequence ID" value="KAJ8901970.1"/>
    <property type="molecule type" value="Genomic_DNA"/>
</dbReference>
<accession>A0AAV8UHH2</accession>
<dbReference type="PANTHER" id="PTHR44029:SF1">
    <property type="entry name" value="DNAJ HOMOLOG SUBFAMILY C MEMBER 21"/>
    <property type="match status" value="1"/>
</dbReference>
<feature type="compositionally biased region" description="Acidic residues" evidence="5">
    <location>
        <begin position="370"/>
        <end position="385"/>
    </location>
</feature>